<feature type="region of interest" description="Disordered" evidence="2">
    <location>
        <begin position="583"/>
        <end position="656"/>
    </location>
</feature>
<dbReference type="InterPro" id="IPR027417">
    <property type="entry name" value="P-loop_NTPase"/>
</dbReference>
<gene>
    <name evidence="4" type="ORF">PCOR1329_LOCUS44670</name>
</gene>
<feature type="region of interest" description="Disordered" evidence="2">
    <location>
        <begin position="444"/>
        <end position="529"/>
    </location>
</feature>
<feature type="compositionally biased region" description="Gly residues" evidence="2">
    <location>
        <begin position="447"/>
        <end position="456"/>
    </location>
</feature>
<dbReference type="EMBL" id="CAUYUJ010015371">
    <property type="protein sequence ID" value="CAK0853073.1"/>
    <property type="molecule type" value="Genomic_DNA"/>
</dbReference>
<feature type="compositionally biased region" description="Low complexity" evidence="2">
    <location>
        <begin position="639"/>
        <end position="648"/>
    </location>
</feature>
<dbReference type="InterPro" id="IPR035979">
    <property type="entry name" value="RBD_domain_sf"/>
</dbReference>
<protein>
    <recommendedName>
        <fullName evidence="3">RRM domain-containing protein</fullName>
    </recommendedName>
</protein>
<feature type="compositionally biased region" description="Basic and acidic residues" evidence="2">
    <location>
        <begin position="1187"/>
        <end position="1197"/>
    </location>
</feature>
<dbReference type="InterPro" id="IPR011115">
    <property type="entry name" value="SecA_DEAD"/>
</dbReference>
<dbReference type="Pfam" id="PF00076">
    <property type="entry name" value="RRM_1"/>
    <property type="match status" value="1"/>
</dbReference>
<dbReference type="InterPro" id="IPR012677">
    <property type="entry name" value="Nucleotide-bd_a/b_plait_sf"/>
</dbReference>
<keyword evidence="1" id="KW-0694">RNA-binding</keyword>
<sequence length="1268" mass="140015">MAEEKADMQRQMSESRAECERMFSERAQMAKQLAEFRAECECRMTEEKADMTSKMAEFRAACEVKIVEEKMAMEHQLAEARRHTEVQLSSERQITDHIRHAMRELPPLQAAMELGDLGLLEVELRKWKPESLPDRFGESKGVVEAVVKLARERLVTWRGVEHTMKEVLKEVSRLPGSLPALADHCHKIFRALKEAQLTKMDLRRTDPVTMDRIGEIFLAWSERAMSHPNGVHRAIIRKVVTCSNLGPFDFVDLDICLRLVDRASLGSEAFLSRARALVEDENNSPKDLRPLLSHVETMLFFLKYTTREDLRLTHAEFRKQAGRLDRHVASHLAMAERQYPAGAELVRFSEGQGLLDHAEVSAVLEEIRGHPARHRQDSLGIFREIFYQWALVMQHKFDLLVLPHHTQAARSGGAAAAMDAVEKKVGQTLDEIWSDRLAEARAKRKAAGGGSGAGAGRGRKAAGAVRKGAGRGVKKAITAKKAPGRGKGKGAAGKGSRRAVGREPDAPPRAKGKSSGKGKADGRTSARSLGRAARSFLGVRRSISGVAGGATRLTVIEARGEAKPAQRKKRYWEVEVDMGKGSGADRGRMALANGDAGKGRSGKSKGRTARRLASEEAWDLDERWGRGGPKGRAKGGAKGWAKGWAKAKGGAKGGTKGWAKGGAKRAVFFENADFYTTTSTLLEHFERAGPVAKFTLYTLPNGKSRGMGVCEYKTAASAERAIWRLDGAEVDGWPLQVVCLLVFRCFLEARLTGADPHALIAQVGTGEGKSMIIAALAIYVAVVLRKKVHIVVDDETLLERDFATFKPLFDAFELPLDGHNGQKRRITSVLCVSEDRLASSRKDPSFAARVDPDADICYCEAKHVQSFYASIARGRGDFGTYEDRVLILDEVDALIIDEEPNEAFVYPNQELSQMATRVAQALKGGASPEQLHGMWTGPQQHPAAARVVREMISEWARGSQMQASDDFVYVKESGRYCALQAGRANPKTWSLALECRNFQEGLSHEILYQERLFVMSRPRVFRKYHRILGLSGSMGTEAERRFLESTYRASFFEVPPFLKTCRGSPFHEATPVALGSGRRPVYVEPTPDAQLARLAEVAFEARESVPVLVIAKDRAQCDQLVERLRQAARSRGYGSAADDMVRSLSRTLCESDPEQWKENLNRSTLPLGDGRGASHGGSWRVTVTDPRGGRGTDYRVDDPGVDGRGGLLLIPTIVPTSQREWIQFLGRTARQDRRGQFCTVLCETDYRGLSARFGQTLPVGNGLEAVEV</sequence>
<accession>A0ABN9U2N6</accession>
<evidence type="ECO:0000313" key="4">
    <source>
        <dbReference type="EMBL" id="CAK0853073.1"/>
    </source>
</evidence>
<feature type="domain" description="RRM" evidence="3">
    <location>
        <begin position="665"/>
        <end position="737"/>
    </location>
</feature>
<feature type="compositionally biased region" description="Basic residues" evidence="2">
    <location>
        <begin position="600"/>
        <end position="610"/>
    </location>
</feature>
<evidence type="ECO:0000259" key="3">
    <source>
        <dbReference type="PROSITE" id="PS50102"/>
    </source>
</evidence>
<evidence type="ECO:0000256" key="1">
    <source>
        <dbReference type="PROSITE-ProRule" id="PRU00176"/>
    </source>
</evidence>
<evidence type="ECO:0000256" key="2">
    <source>
        <dbReference type="SAM" id="MobiDB-lite"/>
    </source>
</evidence>
<reference evidence="4" key="1">
    <citation type="submission" date="2023-10" db="EMBL/GenBank/DDBJ databases">
        <authorList>
            <person name="Chen Y."/>
            <person name="Shah S."/>
            <person name="Dougan E. K."/>
            <person name="Thang M."/>
            <person name="Chan C."/>
        </authorList>
    </citation>
    <scope>NUCLEOTIDE SEQUENCE [LARGE SCALE GENOMIC DNA]</scope>
</reference>
<dbReference type="Proteomes" id="UP001189429">
    <property type="component" value="Unassembled WGS sequence"/>
</dbReference>
<dbReference type="PANTHER" id="PTHR30612">
    <property type="entry name" value="SECA INNER MEMBRANE COMPONENT OF SEC PROTEIN SECRETION SYSTEM"/>
    <property type="match status" value="1"/>
</dbReference>
<dbReference type="SUPFAM" id="SSF54928">
    <property type="entry name" value="RNA-binding domain, RBD"/>
    <property type="match status" value="1"/>
</dbReference>
<dbReference type="Pfam" id="PF07517">
    <property type="entry name" value="SecA_DEAD"/>
    <property type="match status" value="1"/>
</dbReference>
<dbReference type="SMART" id="SM00360">
    <property type="entry name" value="RRM"/>
    <property type="match status" value="1"/>
</dbReference>
<evidence type="ECO:0000313" key="5">
    <source>
        <dbReference type="Proteomes" id="UP001189429"/>
    </source>
</evidence>
<feature type="compositionally biased region" description="Basic residues" evidence="2">
    <location>
        <begin position="468"/>
        <end position="488"/>
    </location>
</feature>
<dbReference type="SUPFAM" id="SSF52540">
    <property type="entry name" value="P-loop containing nucleoside triphosphate hydrolases"/>
    <property type="match status" value="1"/>
</dbReference>
<proteinExistence type="predicted"/>
<comment type="caution">
    <text evidence="4">The sequence shown here is derived from an EMBL/GenBank/DDBJ whole genome shotgun (WGS) entry which is preliminary data.</text>
</comment>
<dbReference type="PANTHER" id="PTHR30612:SF0">
    <property type="entry name" value="CHLOROPLAST PROTEIN-TRANSPORTING ATPASE"/>
    <property type="match status" value="1"/>
</dbReference>
<dbReference type="InterPro" id="IPR000185">
    <property type="entry name" value="SecA"/>
</dbReference>
<name>A0ABN9U2N6_9DINO</name>
<dbReference type="CDD" id="cd00590">
    <property type="entry name" value="RRM_SF"/>
    <property type="match status" value="1"/>
</dbReference>
<dbReference type="InterPro" id="IPR000504">
    <property type="entry name" value="RRM_dom"/>
</dbReference>
<dbReference type="PROSITE" id="PS50102">
    <property type="entry name" value="RRM"/>
    <property type="match status" value="1"/>
</dbReference>
<dbReference type="Gene3D" id="3.30.70.330">
    <property type="match status" value="1"/>
</dbReference>
<dbReference type="Gene3D" id="3.40.50.300">
    <property type="entry name" value="P-loop containing nucleotide triphosphate hydrolases"/>
    <property type="match status" value="2"/>
</dbReference>
<feature type="region of interest" description="Disordered" evidence="2">
    <location>
        <begin position="1160"/>
        <end position="1197"/>
    </location>
</feature>
<organism evidence="4 5">
    <name type="scientific">Prorocentrum cordatum</name>
    <dbReference type="NCBI Taxonomy" id="2364126"/>
    <lineage>
        <taxon>Eukaryota</taxon>
        <taxon>Sar</taxon>
        <taxon>Alveolata</taxon>
        <taxon>Dinophyceae</taxon>
        <taxon>Prorocentrales</taxon>
        <taxon>Prorocentraceae</taxon>
        <taxon>Prorocentrum</taxon>
    </lineage>
</organism>
<keyword evidence="5" id="KW-1185">Reference proteome</keyword>